<dbReference type="RefSeq" id="WP_005388081.1">
    <property type="nucleotide sequence ID" value="NZ_CP066007.1"/>
</dbReference>
<dbReference type="OrthoDB" id="8912228at2"/>
<dbReference type="InterPro" id="IPR001544">
    <property type="entry name" value="Aminotrans_IV"/>
</dbReference>
<sequence length="213" mass="23290">MEGHFTTFNVLPDGHVRGFDLHVERLVYGQRSLFGRGLPDGLVDAMRELREPNTYRVSCFADSFNITARAIPPSEPISCAFYPLVRELPRVKHDDLAPQWEAQRAVAADDAILVTGDVVTEGTMFNVGFITPSGTLEWPVGELLLGTTQQLIEGVWPSVRKEIRVGEVEGYIGAIATNAARGVRLITQIDSALVTTPRGAEIAADIARAYEAI</sequence>
<dbReference type="GO" id="GO:0008483">
    <property type="term" value="F:transaminase activity"/>
    <property type="evidence" value="ECO:0007669"/>
    <property type="project" value="UniProtKB-KW"/>
</dbReference>
<evidence type="ECO:0000313" key="1">
    <source>
        <dbReference type="EMBL" id="QQB46933.1"/>
    </source>
</evidence>
<dbReference type="InterPro" id="IPR043132">
    <property type="entry name" value="BCAT-like_C"/>
</dbReference>
<dbReference type="SUPFAM" id="SSF56752">
    <property type="entry name" value="D-aminoacid aminotransferase-like PLP-dependent enzymes"/>
    <property type="match status" value="1"/>
</dbReference>
<dbReference type="Gene3D" id="3.20.10.10">
    <property type="entry name" value="D-amino Acid Aminotransferase, subunit A, domain 2"/>
    <property type="match status" value="1"/>
</dbReference>
<dbReference type="InterPro" id="IPR036038">
    <property type="entry name" value="Aminotransferase-like"/>
</dbReference>
<proteinExistence type="predicted"/>
<dbReference type="EMBL" id="CP066007">
    <property type="protein sequence ID" value="QQB46933.1"/>
    <property type="molecule type" value="Genomic_DNA"/>
</dbReference>
<name>A0A7T4EGF7_9CORY</name>
<gene>
    <name evidence="1" type="ORF">I6I10_03150</name>
</gene>
<reference evidence="1 2" key="1">
    <citation type="submission" date="2020-12" db="EMBL/GenBank/DDBJ databases">
        <title>FDA dAtabase for Regulatory Grade micrObial Sequences (FDA-ARGOS): Supporting development and validation of Infectious Disease Dx tests.</title>
        <authorList>
            <person name="Sproer C."/>
            <person name="Gronow S."/>
            <person name="Severitt S."/>
            <person name="Schroder I."/>
            <person name="Tallon L."/>
            <person name="Sadzewicz L."/>
            <person name="Zhao X."/>
            <person name="Boylan J."/>
            <person name="Ott S."/>
            <person name="Bowen H."/>
            <person name="Vavikolanu K."/>
            <person name="Mehta A."/>
            <person name="Aluvathingal J."/>
            <person name="Nadendla S."/>
            <person name="Lowell S."/>
            <person name="Myers T."/>
            <person name="Yan Y."/>
            <person name="Sichtig H."/>
        </authorList>
    </citation>
    <scope>NUCLEOTIDE SEQUENCE [LARGE SCALE GENOMIC DNA]</scope>
    <source>
        <strain evidence="1 2">FDAARGOS_1053</strain>
    </source>
</reference>
<keyword evidence="1" id="KW-0808">Transferase</keyword>
<accession>A0A7T4EGF7</accession>
<organism evidence="1 2">
    <name type="scientific">Corynebacterium glucuronolyticum</name>
    <dbReference type="NCBI Taxonomy" id="39791"/>
    <lineage>
        <taxon>Bacteria</taxon>
        <taxon>Bacillati</taxon>
        <taxon>Actinomycetota</taxon>
        <taxon>Actinomycetes</taxon>
        <taxon>Mycobacteriales</taxon>
        <taxon>Corynebacteriaceae</taxon>
        <taxon>Corynebacterium</taxon>
    </lineage>
</organism>
<dbReference type="GeneID" id="92761287"/>
<dbReference type="Proteomes" id="UP000596145">
    <property type="component" value="Chromosome"/>
</dbReference>
<dbReference type="AlphaFoldDB" id="A0A7T4EGF7"/>
<protein>
    <submittedName>
        <fullName evidence="1">Aminotransferase class IV</fullName>
    </submittedName>
</protein>
<evidence type="ECO:0000313" key="2">
    <source>
        <dbReference type="Proteomes" id="UP000596145"/>
    </source>
</evidence>
<dbReference type="Pfam" id="PF01063">
    <property type="entry name" value="Aminotran_4"/>
    <property type="match status" value="1"/>
</dbReference>
<keyword evidence="1" id="KW-0032">Aminotransferase</keyword>